<evidence type="ECO:0000313" key="5">
    <source>
        <dbReference type="Proteomes" id="UP000245765"/>
    </source>
</evidence>
<gene>
    <name evidence="4" type="ORF">DFH01_26915</name>
</gene>
<keyword evidence="5" id="KW-1185">Reference proteome</keyword>
<dbReference type="OrthoDB" id="9807125at2"/>
<sequence length="145" mass="15368">MDIGSILRSKGNQVVSVGPDDDAGTIARILAQHRIGAALVRDAAGDVLGIVSERDIVRCLASHGGDAVGLPAARMMTRLLHTVTPRTTLPEALALMTDRRVRHLPVIAEDGSLAGLVSIGDLVKARIDEALYEAEELRHYVESAG</sequence>
<dbReference type="PROSITE" id="PS51371">
    <property type="entry name" value="CBS"/>
    <property type="match status" value="2"/>
</dbReference>
<dbReference type="InterPro" id="IPR046342">
    <property type="entry name" value="CBS_dom_sf"/>
</dbReference>
<dbReference type="PANTHER" id="PTHR43080:SF2">
    <property type="entry name" value="CBS DOMAIN-CONTAINING PROTEIN"/>
    <property type="match status" value="1"/>
</dbReference>
<organism evidence="4 5">
    <name type="scientific">Falsiroseomonas bella</name>
    <dbReference type="NCBI Taxonomy" id="2184016"/>
    <lineage>
        <taxon>Bacteria</taxon>
        <taxon>Pseudomonadati</taxon>
        <taxon>Pseudomonadota</taxon>
        <taxon>Alphaproteobacteria</taxon>
        <taxon>Acetobacterales</taxon>
        <taxon>Roseomonadaceae</taxon>
        <taxon>Falsiroseomonas</taxon>
    </lineage>
</organism>
<proteinExistence type="predicted"/>
<dbReference type="CDD" id="cd04623">
    <property type="entry name" value="CBS_pair_bac_euk"/>
    <property type="match status" value="1"/>
</dbReference>
<dbReference type="EMBL" id="QGNA01000009">
    <property type="protein sequence ID" value="PWS33973.1"/>
    <property type="molecule type" value="Genomic_DNA"/>
</dbReference>
<feature type="domain" description="CBS" evidence="3">
    <location>
        <begin position="8"/>
        <end position="67"/>
    </location>
</feature>
<dbReference type="InterPro" id="IPR051257">
    <property type="entry name" value="Diverse_CBS-Domain"/>
</dbReference>
<dbReference type="Pfam" id="PF00571">
    <property type="entry name" value="CBS"/>
    <property type="match status" value="2"/>
</dbReference>
<reference evidence="5" key="1">
    <citation type="submission" date="2018-05" db="EMBL/GenBank/DDBJ databases">
        <authorList>
            <person name="Du Z."/>
            <person name="Wang X."/>
        </authorList>
    </citation>
    <scope>NUCLEOTIDE SEQUENCE [LARGE SCALE GENOMIC DNA]</scope>
    <source>
        <strain evidence="5">CQN31</strain>
    </source>
</reference>
<keyword evidence="1 2" id="KW-0129">CBS domain</keyword>
<dbReference type="Proteomes" id="UP000245765">
    <property type="component" value="Unassembled WGS sequence"/>
</dbReference>
<evidence type="ECO:0000256" key="2">
    <source>
        <dbReference type="PROSITE-ProRule" id="PRU00703"/>
    </source>
</evidence>
<dbReference type="SMART" id="SM00116">
    <property type="entry name" value="CBS"/>
    <property type="match status" value="2"/>
</dbReference>
<name>A0A317F6F3_9PROT</name>
<dbReference type="InterPro" id="IPR044725">
    <property type="entry name" value="CBSX3_CBS_dom"/>
</dbReference>
<dbReference type="AlphaFoldDB" id="A0A317F6F3"/>
<evidence type="ECO:0000256" key="1">
    <source>
        <dbReference type="ARBA" id="ARBA00023122"/>
    </source>
</evidence>
<feature type="domain" description="CBS" evidence="3">
    <location>
        <begin position="76"/>
        <end position="133"/>
    </location>
</feature>
<protein>
    <submittedName>
        <fullName evidence="4">CBS domain-containing protein</fullName>
    </submittedName>
</protein>
<dbReference type="Gene3D" id="3.10.580.10">
    <property type="entry name" value="CBS-domain"/>
    <property type="match status" value="1"/>
</dbReference>
<dbReference type="PANTHER" id="PTHR43080">
    <property type="entry name" value="CBS DOMAIN-CONTAINING PROTEIN CBSX3, MITOCHONDRIAL"/>
    <property type="match status" value="1"/>
</dbReference>
<comment type="caution">
    <text evidence="4">The sequence shown here is derived from an EMBL/GenBank/DDBJ whole genome shotgun (WGS) entry which is preliminary data.</text>
</comment>
<dbReference type="RefSeq" id="WP_109873634.1">
    <property type="nucleotide sequence ID" value="NZ_QGNA01000009.1"/>
</dbReference>
<dbReference type="InterPro" id="IPR000644">
    <property type="entry name" value="CBS_dom"/>
</dbReference>
<dbReference type="SUPFAM" id="SSF54631">
    <property type="entry name" value="CBS-domain pair"/>
    <property type="match status" value="1"/>
</dbReference>
<evidence type="ECO:0000259" key="3">
    <source>
        <dbReference type="PROSITE" id="PS51371"/>
    </source>
</evidence>
<accession>A0A317F6F3</accession>
<evidence type="ECO:0000313" key="4">
    <source>
        <dbReference type="EMBL" id="PWS33973.1"/>
    </source>
</evidence>